<reference evidence="3 4" key="1">
    <citation type="journal article" date="2019" name="Int. J. Syst. Evol. Microbiol.">
        <title>The Global Catalogue of Microorganisms (GCM) 10K type strain sequencing project: providing services to taxonomists for standard genome sequencing and annotation.</title>
        <authorList>
            <consortium name="The Broad Institute Genomics Platform"/>
            <consortium name="The Broad Institute Genome Sequencing Center for Infectious Disease"/>
            <person name="Wu L."/>
            <person name="Ma J."/>
        </authorList>
    </citation>
    <scope>NUCLEOTIDE SEQUENCE [LARGE SCALE GENOMIC DNA]</scope>
    <source>
        <strain evidence="3 4">JCM 16227</strain>
    </source>
</reference>
<organism evidence="3 4">
    <name type="scientific">Gordonia cholesterolivorans</name>
    <dbReference type="NCBI Taxonomy" id="559625"/>
    <lineage>
        <taxon>Bacteria</taxon>
        <taxon>Bacillati</taxon>
        <taxon>Actinomycetota</taxon>
        <taxon>Actinomycetes</taxon>
        <taxon>Mycobacteriales</taxon>
        <taxon>Gordoniaceae</taxon>
        <taxon>Gordonia</taxon>
    </lineage>
</organism>
<accession>A0ABN3HRW7</accession>
<comment type="caution">
    <text evidence="3">The sequence shown here is derived from an EMBL/GenBank/DDBJ whole genome shotgun (WGS) entry which is preliminary data.</text>
</comment>
<dbReference type="InterPro" id="IPR006311">
    <property type="entry name" value="TAT_signal"/>
</dbReference>
<feature type="compositionally biased region" description="Polar residues" evidence="1">
    <location>
        <begin position="381"/>
        <end position="400"/>
    </location>
</feature>
<dbReference type="EMBL" id="BAAARB010000015">
    <property type="protein sequence ID" value="GAA2386058.1"/>
    <property type="molecule type" value="Genomic_DNA"/>
</dbReference>
<feature type="compositionally biased region" description="Low complexity" evidence="1">
    <location>
        <begin position="459"/>
        <end position="473"/>
    </location>
</feature>
<feature type="compositionally biased region" description="Low complexity" evidence="1">
    <location>
        <begin position="401"/>
        <end position="431"/>
    </location>
</feature>
<keyword evidence="2" id="KW-0732">Signal</keyword>
<feature type="compositionally biased region" description="Low complexity" evidence="1">
    <location>
        <begin position="361"/>
        <end position="380"/>
    </location>
</feature>
<feature type="region of interest" description="Disordered" evidence="1">
    <location>
        <begin position="338"/>
        <end position="473"/>
    </location>
</feature>
<evidence type="ECO:0000256" key="2">
    <source>
        <dbReference type="SAM" id="SignalP"/>
    </source>
</evidence>
<evidence type="ECO:0000256" key="1">
    <source>
        <dbReference type="SAM" id="MobiDB-lite"/>
    </source>
</evidence>
<protein>
    <submittedName>
        <fullName evidence="3">Uncharacterized protein</fullName>
    </submittedName>
</protein>
<sequence>MTSMDTRSRSRRQRRTRLTTGLTAVAASAALLAGGVGAAPANAANGLPDFPSYKCAPGQQTAPSPVGDTVDCGAAHPAVLAKIGDGLIGLVLPDLGLNLADMNSATAISLAPLFGTSYPGAATIAGTGLASALAVGGTANAQADAFLSGAISVGSLGAVSDSRATGGLGLSIGAGVSETSVRALPLGVAIAMGLGENATATALGGVAVATGFLDGIANAPDPTKSSVVCTALYGKAQVTDGETGKNYSSCTSVAFIFQKSQQGDGPVVYSIKNPFSLTLGSPLAPMTTLLDMVGALGIPAPFPDSVTGILTGNVIPTFSQDLIRIVMTDHGPRIETDLFAKKSAPTPPVTEPSTASTAARVADVQATSTSAAADSAQTTVGSDATENTSAETTAPSGESSATEPAPAVDAAPEPAPTAEAPAVTDEPAAEPSQDSAAEQPSDDQSSEPAAEPSANEIVADTADSAPAAEAPAA</sequence>
<dbReference type="Proteomes" id="UP001501170">
    <property type="component" value="Unassembled WGS sequence"/>
</dbReference>
<evidence type="ECO:0000313" key="3">
    <source>
        <dbReference type="EMBL" id="GAA2386058.1"/>
    </source>
</evidence>
<proteinExistence type="predicted"/>
<feature type="signal peptide" evidence="2">
    <location>
        <begin position="1"/>
        <end position="43"/>
    </location>
</feature>
<evidence type="ECO:0000313" key="4">
    <source>
        <dbReference type="Proteomes" id="UP001501170"/>
    </source>
</evidence>
<dbReference type="PROSITE" id="PS51318">
    <property type="entry name" value="TAT"/>
    <property type="match status" value="1"/>
</dbReference>
<feature type="chain" id="PRO_5046411882" evidence="2">
    <location>
        <begin position="44"/>
        <end position="473"/>
    </location>
</feature>
<name>A0ABN3HRW7_9ACTN</name>
<gene>
    <name evidence="3" type="ORF">GCM10009855_27810</name>
</gene>
<keyword evidence="4" id="KW-1185">Reference proteome</keyword>